<evidence type="ECO:0000256" key="1">
    <source>
        <dbReference type="SAM" id="MobiDB-lite"/>
    </source>
</evidence>
<evidence type="ECO:0000313" key="3">
    <source>
        <dbReference type="Proteomes" id="UP001054837"/>
    </source>
</evidence>
<feature type="region of interest" description="Disordered" evidence="1">
    <location>
        <begin position="1"/>
        <end position="41"/>
    </location>
</feature>
<dbReference type="Proteomes" id="UP001054837">
    <property type="component" value="Unassembled WGS sequence"/>
</dbReference>
<comment type="caution">
    <text evidence="2">The sequence shown here is derived from an EMBL/GenBank/DDBJ whole genome shotgun (WGS) entry which is preliminary data.</text>
</comment>
<dbReference type="AlphaFoldDB" id="A0AAV4SUC9"/>
<name>A0AAV4SUC9_9ARAC</name>
<reference evidence="2 3" key="1">
    <citation type="submission" date="2021-06" db="EMBL/GenBank/DDBJ databases">
        <title>Caerostris darwini draft genome.</title>
        <authorList>
            <person name="Kono N."/>
            <person name="Arakawa K."/>
        </authorList>
    </citation>
    <scope>NUCLEOTIDE SEQUENCE [LARGE SCALE GENOMIC DNA]</scope>
</reference>
<proteinExistence type="predicted"/>
<accession>A0AAV4SUC9</accession>
<keyword evidence="3" id="KW-1185">Reference proteome</keyword>
<organism evidence="2 3">
    <name type="scientific">Caerostris darwini</name>
    <dbReference type="NCBI Taxonomy" id="1538125"/>
    <lineage>
        <taxon>Eukaryota</taxon>
        <taxon>Metazoa</taxon>
        <taxon>Ecdysozoa</taxon>
        <taxon>Arthropoda</taxon>
        <taxon>Chelicerata</taxon>
        <taxon>Arachnida</taxon>
        <taxon>Araneae</taxon>
        <taxon>Araneomorphae</taxon>
        <taxon>Entelegynae</taxon>
        <taxon>Araneoidea</taxon>
        <taxon>Araneidae</taxon>
        <taxon>Caerostris</taxon>
    </lineage>
</organism>
<protein>
    <submittedName>
        <fullName evidence="2">Uncharacterized protein</fullName>
    </submittedName>
</protein>
<gene>
    <name evidence="2" type="ORF">CDAR_290171</name>
</gene>
<evidence type="ECO:0000313" key="2">
    <source>
        <dbReference type="EMBL" id="GIY36062.1"/>
    </source>
</evidence>
<feature type="compositionally biased region" description="Basic and acidic residues" evidence="1">
    <location>
        <begin position="31"/>
        <end position="41"/>
    </location>
</feature>
<dbReference type="EMBL" id="BPLQ01008242">
    <property type="protein sequence ID" value="GIY36062.1"/>
    <property type="molecule type" value="Genomic_DNA"/>
</dbReference>
<sequence>MQYGTYFKEKKKKPFPGESARQMPDGQSDTVEGKRVLDPKPDKPKKLVRLLWSSDNVNRSLNLQLRACSKKYWHCLSKLEFRLGI</sequence>